<proteinExistence type="inferred from homology"/>
<dbReference type="Gene3D" id="2.120.10.30">
    <property type="entry name" value="TolB, C-terminal domain"/>
    <property type="match status" value="1"/>
</dbReference>
<dbReference type="PANTHER" id="PTHR47572">
    <property type="entry name" value="LIPOPROTEIN-RELATED"/>
    <property type="match status" value="1"/>
</dbReference>
<comment type="caution">
    <text evidence="2">The sequence shown here is derived from an EMBL/GenBank/DDBJ whole genome shotgun (WGS) entry which is preliminary data.</text>
</comment>
<evidence type="ECO:0000313" key="3">
    <source>
        <dbReference type="Proteomes" id="UP000247523"/>
    </source>
</evidence>
<dbReference type="InterPro" id="IPR011042">
    <property type="entry name" value="6-blade_b-propeller_TolB-like"/>
</dbReference>
<accession>A0A318EVS7</accession>
<dbReference type="RefSeq" id="WP_110290045.1">
    <property type="nucleotide sequence ID" value="NZ_QICS01000001.1"/>
</dbReference>
<comment type="similarity">
    <text evidence="1">Belongs to the SMP-30/CGR1 family.</text>
</comment>
<dbReference type="PANTHER" id="PTHR47572:SF4">
    <property type="entry name" value="LACTONASE DRP35"/>
    <property type="match status" value="1"/>
</dbReference>
<organism evidence="2 3">
    <name type="scientific">Lachnotalea glycerini</name>
    <dbReference type="NCBI Taxonomy" id="1763509"/>
    <lineage>
        <taxon>Bacteria</taxon>
        <taxon>Bacillati</taxon>
        <taxon>Bacillota</taxon>
        <taxon>Clostridia</taxon>
        <taxon>Lachnospirales</taxon>
        <taxon>Lachnospiraceae</taxon>
        <taxon>Lachnotalea</taxon>
    </lineage>
</organism>
<name>A0A318EVS7_9FIRM</name>
<protein>
    <submittedName>
        <fullName evidence="2">Uncharacterized protein</fullName>
    </submittedName>
</protein>
<evidence type="ECO:0000256" key="1">
    <source>
        <dbReference type="ARBA" id="ARBA00008853"/>
    </source>
</evidence>
<evidence type="ECO:0000313" key="2">
    <source>
        <dbReference type="EMBL" id="PXV95593.1"/>
    </source>
</evidence>
<gene>
    <name evidence="2" type="ORF">C8E03_101222</name>
</gene>
<dbReference type="EMBL" id="QICS01000001">
    <property type="protein sequence ID" value="PXV95593.1"/>
    <property type="molecule type" value="Genomic_DNA"/>
</dbReference>
<dbReference type="SUPFAM" id="SSF63829">
    <property type="entry name" value="Calcium-dependent phosphotriesterase"/>
    <property type="match status" value="1"/>
</dbReference>
<sequence>MINRKWKSIKIVAGMNEKFNFPSGICHNAKDNKLYLSDLHNGVVHSYDIKNGVLNTLSNKAVVNGKVTCLKKPLGISWREEYGLVITDVAEDKILFWNDKEKLWKDISYVRMNHREKYQMLGGITGDNKKNIYVNDFLNNRICMIDEDGQVEELIHFGLTRYEELSGSFQTIKRCYGLFYHKDALYLTDTDSSKIIKMDLDTKHVKELPLNKYMLSRPIALTVDSSGNLFICEPRRVWGITGDGEQLLFMLDSTNWSKYLSQFSLYTRLTYAGTIVSPTFGTIYLVDSIKGLVYEMVLE</sequence>
<reference evidence="2 3" key="1">
    <citation type="submission" date="2018-05" db="EMBL/GenBank/DDBJ databases">
        <title>Genomic Encyclopedia of Type Strains, Phase IV (KMG-IV): sequencing the most valuable type-strain genomes for metagenomic binning, comparative biology and taxonomic classification.</title>
        <authorList>
            <person name="Goeker M."/>
        </authorList>
    </citation>
    <scope>NUCLEOTIDE SEQUENCE [LARGE SCALE GENOMIC DNA]</scope>
    <source>
        <strain evidence="2 3">DSM 28816</strain>
    </source>
</reference>
<dbReference type="AlphaFoldDB" id="A0A318EVS7"/>
<dbReference type="InterPro" id="IPR051262">
    <property type="entry name" value="SMP-30/CGR1_Lactonase"/>
</dbReference>
<dbReference type="Proteomes" id="UP000247523">
    <property type="component" value="Unassembled WGS sequence"/>
</dbReference>